<dbReference type="InterPro" id="IPR000195">
    <property type="entry name" value="Rab-GAP-TBC_dom"/>
</dbReference>
<accession>A0ABR3IUX9</accession>
<feature type="compositionally biased region" description="Pro residues" evidence="2">
    <location>
        <begin position="707"/>
        <end position="722"/>
    </location>
</feature>
<feature type="compositionally biased region" description="Acidic residues" evidence="2">
    <location>
        <begin position="1238"/>
        <end position="1247"/>
    </location>
</feature>
<dbReference type="Gene3D" id="1.10.472.80">
    <property type="entry name" value="Ypt/Rab-GAP domain of gyp1p, domain 3"/>
    <property type="match status" value="1"/>
</dbReference>
<evidence type="ECO:0000313" key="5">
    <source>
        <dbReference type="Proteomes" id="UP001556367"/>
    </source>
</evidence>
<feature type="compositionally biased region" description="Polar residues" evidence="2">
    <location>
        <begin position="1009"/>
        <end position="1031"/>
    </location>
</feature>
<dbReference type="PROSITE" id="PS50086">
    <property type="entry name" value="TBC_RABGAP"/>
    <property type="match status" value="1"/>
</dbReference>
<feature type="compositionally biased region" description="Polar residues" evidence="2">
    <location>
        <begin position="1063"/>
        <end position="1075"/>
    </location>
</feature>
<feature type="region of interest" description="Disordered" evidence="2">
    <location>
        <begin position="703"/>
        <end position="726"/>
    </location>
</feature>
<dbReference type="InterPro" id="IPR035969">
    <property type="entry name" value="Rab-GAP_TBC_sf"/>
</dbReference>
<feature type="region of interest" description="Disordered" evidence="2">
    <location>
        <begin position="818"/>
        <end position="870"/>
    </location>
</feature>
<dbReference type="Gene3D" id="1.20.1260.60">
    <property type="entry name" value="Vacuolar protein sorting-associated protein Ist1"/>
    <property type="match status" value="1"/>
</dbReference>
<evidence type="ECO:0000256" key="1">
    <source>
        <dbReference type="ARBA" id="ARBA00005536"/>
    </source>
</evidence>
<dbReference type="PANTHER" id="PTHR12161">
    <property type="entry name" value="IST1 FAMILY MEMBER"/>
    <property type="match status" value="1"/>
</dbReference>
<reference evidence="5" key="1">
    <citation type="submission" date="2024-06" db="EMBL/GenBank/DDBJ databases">
        <title>Multi-omics analyses provide insights into the biosynthesis of the anticancer antibiotic pleurotin in Hohenbuehelia grisea.</title>
        <authorList>
            <person name="Weaver J.A."/>
            <person name="Alberti F."/>
        </authorList>
    </citation>
    <scope>NUCLEOTIDE SEQUENCE [LARGE SCALE GENOMIC DNA]</scope>
    <source>
        <strain evidence="5">T-177</strain>
    </source>
</reference>
<dbReference type="PANTHER" id="PTHR12161:SF5">
    <property type="entry name" value="IST1 HOMOLOG"/>
    <property type="match status" value="1"/>
</dbReference>
<keyword evidence="5" id="KW-1185">Reference proteome</keyword>
<feature type="compositionally biased region" description="Low complexity" evidence="2">
    <location>
        <begin position="983"/>
        <end position="1002"/>
    </location>
</feature>
<proteinExistence type="inferred from homology"/>
<feature type="compositionally biased region" description="Low complexity" evidence="2">
    <location>
        <begin position="900"/>
        <end position="917"/>
    </location>
</feature>
<name>A0ABR3IUX9_9AGAR</name>
<dbReference type="Pfam" id="PF00566">
    <property type="entry name" value="RabGAP-TBC"/>
    <property type="match status" value="1"/>
</dbReference>
<dbReference type="InterPro" id="IPR042277">
    <property type="entry name" value="IST1-like"/>
</dbReference>
<feature type="region of interest" description="Disordered" evidence="2">
    <location>
        <begin position="886"/>
        <end position="929"/>
    </location>
</feature>
<comment type="similarity">
    <text evidence="1">Belongs to the IST1 family.</text>
</comment>
<dbReference type="InterPro" id="IPR005061">
    <property type="entry name" value="Ist1"/>
</dbReference>
<dbReference type="Proteomes" id="UP001556367">
    <property type="component" value="Unassembled WGS sequence"/>
</dbReference>
<feature type="region of interest" description="Disordered" evidence="2">
    <location>
        <begin position="983"/>
        <end position="1031"/>
    </location>
</feature>
<dbReference type="SUPFAM" id="SSF47923">
    <property type="entry name" value="Ypt/Rab-GAP domain of gyp1p"/>
    <property type="match status" value="2"/>
</dbReference>
<evidence type="ECO:0000313" key="4">
    <source>
        <dbReference type="EMBL" id="KAL0947036.1"/>
    </source>
</evidence>
<feature type="compositionally biased region" description="Basic and acidic residues" evidence="2">
    <location>
        <begin position="1193"/>
        <end position="1237"/>
    </location>
</feature>
<evidence type="ECO:0000259" key="3">
    <source>
        <dbReference type="PROSITE" id="PS50086"/>
    </source>
</evidence>
<comment type="caution">
    <text evidence="4">The sequence shown here is derived from an EMBL/GenBank/DDBJ whole genome shotgun (WGS) entry which is preliminary data.</text>
</comment>
<sequence length="1263" mass="137740">MNEWNASSVKAQLRLTSQRLGQLQEKKDAKAQITKRDIATLLQQGDVGLARAKAHNLIQEDAHGDLLEVLEMYVGLLLEHFSEIEHKSTPSPVIAEAASSIIFAAPHTESKDLMLVRDLLIQRLGPDFARSAMGNHDNYVPLRVIHALSAPPPSATHLNGFLSSIATANGVGWQPEPRRQDIINALSEILDPDTSPIVDLPRLRHLSTYGLPDEPAWLRPRIWKLFLGILPVVKSSWPKELAKHRESYYDLLRRLLPPFETLPPPTNPLGPLDKSLLDASNQLSGVAPGIFAGLEAAPEPCDLCPVDPSAQSQIRIACAATLDARLKTLKGDQSEQTLVTPEIRLESEDSDLQEEQSPTAFAIKRERSITETLVPSHPFNAGNAHPRHLSALLRLIFLHFSINPGSHSPYVPSLLVPLYAIMTQEIEPEDILHVEADTFWLFEAILGEFSELEDEEGGSVWMRKLSEQLSWLDVDLSADLSAKGLDPSLPHYSYRWLAPLLTHTLPLSSVLPIWDTLFACPTRDKGTNPKVEHLLDVCAAMLIRARNVLFRLGKSGRRSPGLWADENQPLRPPSPIRAWEFGDAFLEGVSLLQHYPIEAAGGVDRILQTAVDISQRRLEASTAKVDNLSLGERIRVSMWKGFTNQVASPESPERSPEEWEESSADTDSGDDGNDTERAPNPAGSGFTSRIAANVWKGITNQTAMEVPPSPLTPVSPPSPPVSSQPIYHDETLSSAQQNPSLLSPSSIWKYAEKLKDSDTVATLSKVSSNWRAKSLLGGWNSKSTPSSPMMPIDSPTIVGLSSAPVIGFSSPILDERIRRGSLPTNGSTYSPPPRPAFFRPPRDSFLPQPRKGPLSSVPSSPEMPTHSNDGLMSRAQTLQASLAVLTGGNRSPQPAPKTGPRPLLLSSSTTTPRITRSATNTPDPGRDVRWQHFHRDSQSSISSLSPSDTLGRSLKFDGQAGWESDSFSKVVPLNRKSISPMARARMAGARRQDSVSSSANSSDRGVLSPSLSTKSPSVQSSGWGQVDSPPSSAAFSLGIPVSVAFPENNVKSKPAPLVLSDSDGAQQALSPISRQRATRKNSADYQTDDTVDTSDSPVMPTLPRSPRLKPKRAPGRPGNLRIQDPPAPQSNNLVVEVPSEQEFASTPRAMNFDVEGHKLPSPISPRSPRGVRKASADTIEARPRKTSTNGNDVRPRKISTESRSRKTSADSGHTPEVRPRKISTDSRTRKPSGRESAAEEGDDEGYDDLLSAYESEEGFKPSF</sequence>
<feature type="region of interest" description="Disordered" evidence="2">
    <location>
        <begin position="1055"/>
        <end position="1263"/>
    </location>
</feature>
<organism evidence="4 5">
    <name type="scientific">Hohenbuehelia grisea</name>
    <dbReference type="NCBI Taxonomy" id="104357"/>
    <lineage>
        <taxon>Eukaryota</taxon>
        <taxon>Fungi</taxon>
        <taxon>Dikarya</taxon>
        <taxon>Basidiomycota</taxon>
        <taxon>Agaricomycotina</taxon>
        <taxon>Agaricomycetes</taxon>
        <taxon>Agaricomycetidae</taxon>
        <taxon>Agaricales</taxon>
        <taxon>Pleurotineae</taxon>
        <taxon>Pleurotaceae</taxon>
        <taxon>Hohenbuehelia</taxon>
    </lineage>
</organism>
<feature type="region of interest" description="Disordered" evidence="2">
    <location>
        <begin position="644"/>
        <end position="688"/>
    </location>
</feature>
<dbReference type="Pfam" id="PF03398">
    <property type="entry name" value="Ist1"/>
    <property type="match status" value="1"/>
</dbReference>
<gene>
    <name evidence="4" type="ORF">HGRIS_013178</name>
</gene>
<protein>
    <recommendedName>
        <fullName evidence="3">Rab-GAP TBC domain-containing protein</fullName>
    </recommendedName>
</protein>
<feature type="compositionally biased region" description="Acidic residues" evidence="2">
    <location>
        <begin position="658"/>
        <end position="673"/>
    </location>
</feature>
<evidence type="ECO:0000256" key="2">
    <source>
        <dbReference type="SAM" id="MobiDB-lite"/>
    </source>
</evidence>
<dbReference type="EMBL" id="JASNQZ010000015">
    <property type="protein sequence ID" value="KAL0947036.1"/>
    <property type="molecule type" value="Genomic_DNA"/>
</dbReference>
<feature type="domain" description="Rab-GAP TBC" evidence="3">
    <location>
        <begin position="213"/>
        <end position="521"/>
    </location>
</feature>